<reference evidence="5" key="1">
    <citation type="journal article" date="2012" name="Nat. Biotechnol.">
        <title>Reference genome sequence of the model plant Setaria.</title>
        <authorList>
            <person name="Bennetzen J.L."/>
            <person name="Schmutz J."/>
            <person name="Wang H."/>
            <person name="Percifield R."/>
            <person name="Hawkins J."/>
            <person name="Pontaroli A.C."/>
            <person name="Estep M."/>
            <person name="Feng L."/>
            <person name="Vaughn J.N."/>
            <person name="Grimwood J."/>
            <person name="Jenkins J."/>
            <person name="Barry K."/>
            <person name="Lindquist E."/>
            <person name="Hellsten U."/>
            <person name="Deshpande S."/>
            <person name="Wang X."/>
            <person name="Wu X."/>
            <person name="Mitros T."/>
            <person name="Triplett J."/>
            <person name="Yang X."/>
            <person name="Ye C.Y."/>
            <person name="Mauro-Herrera M."/>
            <person name="Wang L."/>
            <person name="Li P."/>
            <person name="Sharma M."/>
            <person name="Sharma R."/>
            <person name="Ronald P.C."/>
            <person name="Panaud O."/>
            <person name="Kellogg E.A."/>
            <person name="Brutnell T.P."/>
            <person name="Doust A.N."/>
            <person name="Tuskan G.A."/>
            <person name="Rokhsar D."/>
            <person name="Devos K.M."/>
        </authorList>
    </citation>
    <scope>NUCLEOTIDE SEQUENCE [LARGE SCALE GENOMIC DNA]</scope>
    <source>
        <strain evidence="5">Yugu1</strain>
    </source>
</reference>
<dbReference type="InterPro" id="IPR032838">
    <property type="entry name" value="Vwaint_dom"/>
</dbReference>
<dbReference type="SUPFAM" id="SSF53300">
    <property type="entry name" value="vWA-like"/>
    <property type="match status" value="1"/>
</dbReference>
<evidence type="ECO:0000256" key="1">
    <source>
        <dbReference type="PROSITE-ProRule" id="PRU00175"/>
    </source>
</evidence>
<dbReference type="CDD" id="cd23114">
    <property type="entry name" value="RING-H2_WAVH2"/>
    <property type="match status" value="1"/>
</dbReference>
<evidence type="ECO:0008006" key="6">
    <source>
        <dbReference type="Google" id="ProtNLM"/>
    </source>
</evidence>
<dbReference type="InterPro" id="IPR036465">
    <property type="entry name" value="vWFA_dom_sf"/>
</dbReference>
<evidence type="ECO:0000259" key="3">
    <source>
        <dbReference type="PROSITE" id="PS50089"/>
    </source>
</evidence>
<dbReference type="Gene3D" id="3.40.50.410">
    <property type="entry name" value="von Willebrand factor, type A domain"/>
    <property type="match status" value="1"/>
</dbReference>
<dbReference type="STRING" id="4555.A0A368SJV4"/>
<sequence length="712" mass="77176">MMTAWERARRALATRLCMRFPARHVAVEDVPRGLEDVVEPFPAAEEEAEEEQQQDEREKSVGVVSPAPASARRASRSGSRSSAKICAICLGAMKSGQGQALFTAECSHKFHFHCISSNVQHGNKVCPICRALWKELPFQGPLISDAAHGTARVNPSRWAQAGMLSANPLDELPVFRTPESAVFDDDEQINPPSESHDGDETPASLEITTHTEFPAVQETVAQENFAILIHLKAPPASASIGTRAPLDLVTVLDVSGSMAGTKLGLLKRAMRFLIQNLRPIDRLSVIAFSTSAWRLFPLRKMTEFEQDQSLQAISSLVANGGTNIAEGLWKAARVMEDRQASNPVSSIIILSDGVDTHTLPHAPRNGPPLDYGRLVPRSILPGSGHHVPIHAFGFGLDHDSRAMHALSEMSRGTFSFIDDAVGSSIQDAFAQCMGGLLSVVVQEAQLSIECAGEGVLVTSIKSGGYASGVDGNGRGGFVDIDHLYADEEKDFLVTVRVPAAHGDTELIRASCEYRDAVSGETVQVVGDLVTVPRPPGPVTAAMSLQVEREWHRVHATEDMAAARAAAEEHDYERAASILESRRLALESHAPLSSDRQTQALVAELREMQERALNSQRYNESGRAYMLSGLSSHSFQRATARGDSTELTGLVHTYQTPSMVDMLHRSQALLPEVVVALNRSPTIALSRNPPPPVVQRSVRPSFRATKSFTGRSS</sequence>
<dbReference type="Pfam" id="PF13519">
    <property type="entry name" value="VWA_2"/>
    <property type="match status" value="1"/>
</dbReference>
<feature type="domain" description="RING-type" evidence="3">
    <location>
        <begin position="86"/>
        <end position="130"/>
    </location>
</feature>
<feature type="compositionally biased region" description="Low complexity" evidence="2">
    <location>
        <begin position="65"/>
        <end position="76"/>
    </location>
</feature>
<dbReference type="PROSITE" id="PS50234">
    <property type="entry name" value="VWFA"/>
    <property type="match status" value="1"/>
</dbReference>
<dbReference type="GO" id="GO:0008270">
    <property type="term" value="F:zinc ion binding"/>
    <property type="evidence" value="ECO:0007669"/>
    <property type="project" value="UniProtKB-KW"/>
</dbReference>
<dbReference type="SUPFAM" id="SSF57850">
    <property type="entry name" value="RING/U-box"/>
    <property type="match status" value="1"/>
</dbReference>
<dbReference type="InterPro" id="IPR001841">
    <property type="entry name" value="Znf_RING"/>
</dbReference>
<accession>A0A368SJV4</accession>
<name>A0A368SJV4_SETIT</name>
<feature type="region of interest" description="Disordered" evidence="2">
    <location>
        <begin position="685"/>
        <end position="712"/>
    </location>
</feature>
<dbReference type="InterPro" id="IPR051266">
    <property type="entry name" value="CLCR"/>
</dbReference>
<feature type="compositionally biased region" description="Acidic residues" evidence="2">
    <location>
        <begin position="44"/>
        <end position="53"/>
    </location>
</feature>
<reference evidence="5" key="2">
    <citation type="submission" date="2015-07" db="EMBL/GenBank/DDBJ databases">
        <authorList>
            <person name="Noorani M."/>
        </authorList>
    </citation>
    <scope>NUCLEOTIDE SEQUENCE</scope>
    <source>
        <strain evidence="5">Yugu1</strain>
    </source>
</reference>
<dbReference type="InterPro" id="IPR013083">
    <property type="entry name" value="Znf_RING/FYVE/PHD"/>
</dbReference>
<dbReference type="PANTHER" id="PTHR10579:SF114">
    <property type="entry name" value="ZINC FINGER (C3HC4-TYPE RING FINGER) FAMILY PROTEIN"/>
    <property type="match status" value="1"/>
</dbReference>
<dbReference type="PANTHER" id="PTHR10579">
    <property type="entry name" value="CALCIUM-ACTIVATED CHLORIDE CHANNEL REGULATOR"/>
    <property type="match status" value="1"/>
</dbReference>
<organism evidence="5">
    <name type="scientific">Setaria italica</name>
    <name type="common">Foxtail millet</name>
    <name type="synonym">Panicum italicum</name>
    <dbReference type="NCBI Taxonomy" id="4555"/>
    <lineage>
        <taxon>Eukaryota</taxon>
        <taxon>Viridiplantae</taxon>
        <taxon>Streptophyta</taxon>
        <taxon>Embryophyta</taxon>
        <taxon>Tracheophyta</taxon>
        <taxon>Spermatophyta</taxon>
        <taxon>Magnoliopsida</taxon>
        <taxon>Liliopsida</taxon>
        <taxon>Poales</taxon>
        <taxon>Poaceae</taxon>
        <taxon>PACMAD clade</taxon>
        <taxon>Panicoideae</taxon>
        <taxon>Panicodae</taxon>
        <taxon>Paniceae</taxon>
        <taxon>Cenchrinae</taxon>
        <taxon>Setaria</taxon>
    </lineage>
</organism>
<evidence type="ECO:0000259" key="4">
    <source>
        <dbReference type="PROSITE" id="PS50234"/>
    </source>
</evidence>
<evidence type="ECO:0000313" key="5">
    <source>
        <dbReference type="EMBL" id="RCV42624.1"/>
    </source>
</evidence>
<dbReference type="Gene3D" id="3.30.40.10">
    <property type="entry name" value="Zinc/RING finger domain, C3HC4 (zinc finger)"/>
    <property type="match status" value="1"/>
</dbReference>
<gene>
    <name evidence="5" type="ORF">SETIT_9G230200v2</name>
</gene>
<dbReference type="Pfam" id="PF14624">
    <property type="entry name" value="Vwaint"/>
    <property type="match status" value="1"/>
</dbReference>
<keyword evidence="1" id="KW-0863">Zinc-finger</keyword>
<dbReference type="SMART" id="SM00327">
    <property type="entry name" value="VWA"/>
    <property type="match status" value="1"/>
</dbReference>
<protein>
    <recommendedName>
        <fullName evidence="6">RING-type domain-containing protein</fullName>
    </recommendedName>
</protein>
<keyword evidence="1" id="KW-0479">Metal-binding</keyword>
<proteinExistence type="predicted"/>
<dbReference type="AlphaFoldDB" id="A0A368SJV4"/>
<feature type="region of interest" description="Disordered" evidence="2">
    <location>
        <begin position="44"/>
        <end position="76"/>
    </location>
</feature>
<dbReference type="OrthoDB" id="687730at2759"/>
<dbReference type="Pfam" id="PF17123">
    <property type="entry name" value="zf-RING_11"/>
    <property type="match status" value="1"/>
</dbReference>
<dbReference type="InterPro" id="IPR002035">
    <property type="entry name" value="VWF_A"/>
</dbReference>
<dbReference type="PROSITE" id="PS50089">
    <property type="entry name" value="ZF_RING_2"/>
    <property type="match status" value="1"/>
</dbReference>
<keyword evidence="1" id="KW-0862">Zinc</keyword>
<dbReference type="EMBL" id="CM003536">
    <property type="protein sequence ID" value="RCV42624.1"/>
    <property type="molecule type" value="Genomic_DNA"/>
</dbReference>
<feature type="domain" description="VWFA" evidence="4">
    <location>
        <begin position="247"/>
        <end position="433"/>
    </location>
</feature>
<dbReference type="SMART" id="SM00184">
    <property type="entry name" value="RING"/>
    <property type="match status" value="1"/>
</dbReference>
<feature type="compositionally biased region" description="Polar residues" evidence="2">
    <location>
        <begin position="703"/>
        <end position="712"/>
    </location>
</feature>
<evidence type="ECO:0000256" key="2">
    <source>
        <dbReference type="SAM" id="MobiDB-lite"/>
    </source>
</evidence>